<feature type="transmembrane region" description="Helical" evidence="1">
    <location>
        <begin position="18"/>
        <end position="40"/>
    </location>
</feature>
<organism evidence="2 3">
    <name type="scientific">Rhodovulum iodosum</name>
    <dbReference type="NCBI Taxonomy" id="68291"/>
    <lineage>
        <taxon>Bacteria</taxon>
        <taxon>Pseudomonadati</taxon>
        <taxon>Pseudomonadota</taxon>
        <taxon>Alphaproteobacteria</taxon>
        <taxon>Rhodobacterales</taxon>
        <taxon>Paracoccaceae</taxon>
        <taxon>Rhodovulum</taxon>
    </lineage>
</organism>
<dbReference type="InterPro" id="IPR025961">
    <property type="entry name" value="Metal_resist"/>
</dbReference>
<reference evidence="2 3" key="1">
    <citation type="submission" date="2024-06" db="EMBL/GenBank/DDBJ databases">
        <title>Genome of Rhodovulum iodosum, a marine photoferrotroph.</title>
        <authorList>
            <person name="Bianchini G."/>
            <person name="Nikeleit V."/>
            <person name="Kappler A."/>
            <person name="Bryce C."/>
            <person name="Sanchez-Baracaldo P."/>
        </authorList>
    </citation>
    <scope>NUCLEOTIDE SEQUENCE [LARGE SCALE GENOMIC DNA]</scope>
    <source>
        <strain evidence="2 3">UT/N1</strain>
    </source>
</reference>
<proteinExistence type="predicted"/>
<protein>
    <submittedName>
        <fullName evidence="2">Membrane protein</fullName>
    </submittedName>
</protein>
<keyword evidence="1" id="KW-1133">Transmembrane helix</keyword>
<keyword evidence="3" id="KW-1185">Reference proteome</keyword>
<keyword evidence="1" id="KW-0472">Membrane</keyword>
<name>A0ABV3XPX8_9RHOB</name>
<dbReference type="EMBL" id="JBEHHI010000001">
    <property type="protein sequence ID" value="MEX5727148.1"/>
    <property type="molecule type" value="Genomic_DNA"/>
</dbReference>
<dbReference type="Pfam" id="PF13801">
    <property type="entry name" value="Metal_resist"/>
    <property type="match status" value="1"/>
</dbReference>
<dbReference type="RefSeq" id="WP_125408096.1">
    <property type="nucleotide sequence ID" value="NZ_JBEHHI010000001.1"/>
</dbReference>
<gene>
    <name evidence="2" type="ORF">Ga0609869_000501</name>
</gene>
<evidence type="ECO:0000313" key="2">
    <source>
        <dbReference type="EMBL" id="MEX5727148.1"/>
    </source>
</evidence>
<keyword evidence="1" id="KW-0812">Transmembrane</keyword>
<comment type="caution">
    <text evidence="2">The sequence shown here is derived from an EMBL/GenBank/DDBJ whole genome shotgun (WGS) entry which is preliminary data.</text>
</comment>
<evidence type="ECO:0000256" key="1">
    <source>
        <dbReference type="SAM" id="Phobius"/>
    </source>
</evidence>
<evidence type="ECO:0000313" key="3">
    <source>
        <dbReference type="Proteomes" id="UP001560019"/>
    </source>
</evidence>
<sequence length="163" mass="18349">MAQGDSETPKKGWPWGRIALGISLALNLMVAGIVLGGLLSHRHDFGHDRRGDRFAEVGPYSRALDDEDRAALRQELRRSWPQGRQNRQAVRAGFDEVLSALRSEPFEVGRVEAVLTSQSERISDHLTITRGLLLDRMAQMSPDERAAFADRLEQVLRRGPPRR</sequence>
<dbReference type="Proteomes" id="UP001560019">
    <property type="component" value="Unassembled WGS sequence"/>
</dbReference>
<accession>A0ABV3XPX8</accession>